<evidence type="ECO:0000313" key="1">
    <source>
        <dbReference type="EMBL" id="PVH32398.1"/>
    </source>
</evidence>
<organism evidence="1">
    <name type="scientific">Panicum hallii</name>
    <dbReference type="NCBI Taxonomy" id="206008"/>
    <lineage>
        <taxon>Eukaryota</taxon>
        <taxon>Viridiplantae</taxon>
        <taxon>Streptophyta</taxon>
        <taxon>Embryophyta</taxon>
        <taxon>Tracheophyta</taxon>
        <taxon>Spermatophyta</taxon>
        <taxon>Magnoliopsida</taxon>
        <taxon>Liliopsida</taxon>
        <taxon>Poales</taxon>
        <taxon>Poaceae</taxon>
        <taxon>PACMAD clade</taxon>
        <taxon>Panicoideae</taxon>
        <taxon>Panicodae</taxon>
        <taxon>Paniceae</taxon>
        <taxon>Panicinae</taxon>
        <taxon>Panicum</taxon>
        <taxon>Panicum sect. Panicum</taxon>
    </lineage>
</organism>
<dbReference type="Gramene" id="PVH32398">
    <property type="protein sequence ID" value="PVH32398"/>
    <property type="gene ID" value="PAHAL_9G388900"/>
</dbReference>
<protein>
    <submittedName>
        <fullName evidence="1">Uncharacterized protein</fullName>
    </submittedName>
</protein>
<reference evidence="1" key="1">
    <citation type="submission" date="2018-04" db="EMBL/GenBank/DDBJ databases">
        <title>WGS assembly of Panicum hallii.</title>
        <authorList>
            <person name="Lovell J."/>
            <person name="Jenkins J."/>
            <person name="Lowry D."/>
            <person name="Mamidi S."/>
            <person name="Sreedasyam A."/>
            <person name="Weng X."/>
            <person name="Barry K."/>
            <person name="Bonette J."/>
            <person name="Campitelli B."/>
            <person name="Daum C."/>
            <person name="Gordon S."/>
            <person name="Gould B."/>
            <person name="Lipzen A."/>
            <person name="Macqueen A."/>
            <person name="Palacio-Mejia J."/>
            <person name="Plott C."/>
            <person name="Shakirov E."/>
            <person name="Shu S."/>
            <person name="Yoshinaga Y."/>
            <person name="Zane M."/>
            <person name="Rokhsar D."/>
            <person name="Grimwood J."/>
            <person name="Schmutz J."/>
            <person name="Juenger T."/>
        </authorList>
    </citation>
    <scope>NUCLEOTIDE SEQUENCE [LARGE SCALE GENOMIC DNA]</scope>
    <source>
        <strain evidence="1">FIL2</strain>
    </source>
</reference>
<dbReference type="EMBL" id="CM008054">
    <property type="protein sequence ID" value="PVH32398.1"/>
    <property type="molecule type" value="Genomic_DNA"/>
</dbReference>
<sequence length="66" mass="7360">MIDEVSKHLYISRVGGDCISEGNTEEPYKYNAGRLKTQLGMHSRSATLVFFPPRTSETCTPAPSRQ</sequence>
<gene>
    <name evidence="1" type="ORF">PAHAL_9G388900</name>
</gene>
<proteinExistence type="predicted"/>
<accession>A0A2T8I401</accession>
<dbReference type="Proteomes" id="UP000243499">
    <property type="component" value="Chromosome 9"/>
</dbReference>
<name>A0A2T8I401_9POAL</name>
<dbReference type="AlphaFoldDB" id="A0A2T8I401"/>